<dbReference type="Gene3D" id="1.20.1250.20">
    <property type="entry name" value="MFS general substrate transporter like domains"/>
    <property type="match status" value="2"/>
</dbReference>
<dbReference type="Proteomes" id="UP001061302">
    <property type="component" value="Chromosome"/>
</dbReference>
<feature type="transmembrane region" description="Helical" evidence="7">
    <location>
        <begin position="93"/>
        <end position="117"/>
    </location>
</feature>
<evidence type="ECO:0000256" key="2">
    <source>
        <dbReference type="ARBA" id="ARBA00022448"/>
    </source>
</evidence>
<dbReference type="SUPFAM" id="SSF103473">
    <property type="entry name" value="MFS general substrate transporter"/>
    <property type="match status" value="1"/>
</dbReference>
<keyword evidence="2" id="KW-0813">Transport</keyword>
<feature type="transmembrane region" description="Helical" evidence="7">
    <location>
        <begin position="230"/>
        <end position="252"/>
    </location>
</feature>
<gene>
    <name evidence="9" type="ORF">N8I74_00325</name>
</gene>
<feature type="transmembrane region" description="Helical" evidence="7">
    <location>
        <begin position="123"/>
        <end position="139"/>
    </location>
</feature>
<reference evidence="9" key="1">
    <citation type="submission" date="2022-10" db="EMBL/GenBank/DDBJ databases">
        <title>Chitiniphilus purpureus sp. nov., a novel chitin-degrading bacterium isolated from crawfish pond sediment.</title>
        <authorList>
            <person name="Li K."/>
        </authorList>
    </citation>
    <scope>NUCLEOTIDE SEQUENCE</scope>
    <source>
        <strain evidence="9">CD1</strain>
    </source>
</reference>
<keyword evidence="4 7" id="KW-0812">Transmembrane</keyword>
<sequence>MNPTSLSARPRPAPADRATAARSAWPSILVITGAGIVSACQVGKMPVALDVLQAELSIGLDTVSWLMSVFALVGAVFGIATGTAVDRIGARRLVIAGLAVQGVAVAASALTASLAWLPALRCIEGAGFLAVVVGAPALIPQCVPERLMPRAFAVWSTFMPVGMTLASLGGGLIEHVGWRGFWWINAALLVAYALLFAVAVASGGRAVGGALTVAGLRVDVARTITARGPLLLAALFALFTACWFAVFSFLPSALGQRWALGAATAGGLVGVCVLAGAAGNLIGGHLLARGARPVRVLAAAFLGLSASSVGVFAEGASLIQVIALCLVFSTVGGVIPPVLFSQANIQAPAPALVGTTMGWLIQGNNAGLLAGPVAAAALAAGRGWPAVSLACAATAVVGALVALALPRR</sequence>
<protein>
    <submittedName>
        <fullName evidence="9">MFS transporter</fullName>
    </submittedName>
</protein>
<keyword evidence="3" id="KW-1003">Cell membrane</keyword>
<feature type="transmembrane region" description="Helical" evidence="7">
    <location>
        <begin position="62"/>
        <end position="81"/>
    </location>
</feature>
<feature type="transmembrane region" description="Helical" evidence="7">
    <location>
        <begin position="294"/>
        <end position="313"/>
    </location>
</feature>
<dbReference type="InterPro" id="IPR020846">
    <property type="entry name" value="MFS_dom"/>
</dbReference>
<dbReference type="RefSeq" id="WP_263124907.1">
    <property type="nucleotide sequence ID" value="NZ_CP106753.1"/>
</dbReference>
<feature type="transmembrane region" description="Helical" evidence="7">
    <location>
        <begin position="386"/>
        <end position="405"/>
    </location>
</feature>
<feature type="domain" description="Major facilitator superfamily (MFS) profile" evidence="8">
    <location>
        <begin position="27"/>
        <end position="408"/>
    </location>
</feature>
<dbReference type="PANTHER" id="PTHR42718">
    <property type="entry name" value="MAJOR FACILITATOR SUPERFAMILY MULTIDRUG TRANSPORTER MFSC"/>
    <property type="match status" value="1"/>
</dbReference>
<name>A0ABY6DMC2_9NEIS</name>
<evidence type="ECO:0000256" key="3">
    <source>
        <dbReference type="ARBA" id="ARBA00022475"/>
    </source>
</evidence>
<evidence type="ECO:0000256" key="5">
    <source>
        <dbReference type="ARBA" id="ARBA00022989"/>
    </source>
</evidence>
<feature type="transmembrane region" description="Helical" evidence="7">
    <location>
        <begin position="151"/>
        <end position="169"/>
    </location>
</feature>
<proteinExistence type="predicted"/>
<dbReference type="InterPro" id="IPR011701">
    <property type="entry name" value="MFS"/>
</dbReference>
<dbReference type="PROSITE" id="PS50850">
    <property type="entry name" value="MFS"/>
    <property type="match status" value="1"/>
</dbReference>
<dbReference type="Pfam" id="PF07690">
    <property type="entry name" value="MFS_1"/>
    <property type="match status" value="1"/>
</dbReference>
<keyword evidence="6 7" id="KW-0472">Membrane</keyword>
<evidence type="ECO:0000313" key="9">
    <source>
        <dbReference type="EMBL" id="UXY15496.1"/>
    </source>
</evidence>
<accession>A0ABY6DMC2</accession>
<comment type="subcellular location">
    <subcellularLocation>
        <location evidence="1">Cell membrane</location>
        <topology evidence="1">Multi-pass membrane protein</topology>
    </subcellularLocation>
</comment>
<dbReference type="PANTHER" id="PTHR42718:SF46">
    <property type="entry name" value="BLR6921 PROTEIN"/>
    <property type="match status" value="1"/>
</dbReference>
<dbReference type="EMBL" id="CP106753">
    <property type="protein sequence ID" value="UXY15496.1"/>
    <property type="molecule type" value="Genomic_DNA"/>
</dbReference>
<evidence type="ECO:0000259" key="8">
    <source>
        <dbReference type="PROSITE" id="PS50850"/>
    </source>
</evidence>
<feature type="transmembrane region" description="Helical" evidence="7">
    <location>
        <begin position="319"/>
        <end position="340"/>
    </location>
</feature>
<organism evidence="9 10">
    <name type="scientific">Chitiniphilus purpureus</name>
    <dbReference type="NCBI Taxonomy" id="2981137"/>
    <lineage>
        <taxon>Bacteria</taxon>
        <taxon>Pseudomonadati</taxon>
        <taxon>Pseudomonadota</taxon>
        <taxon>Betaproteobacteria</taxon>
        <taxon>Neisseriales</taxon>
        <taxon>Chitinibacteraceae</taxon>
        <taxon>Chitiniphilus</taxon>
    </lineage>
</organism>
<evidence type="ECO:0000256" key="4">
    <source>
        <dbReference type="ARBA" id="ARBA00022692"/>
    </source>
</evidence>
<feature type="transmembrane region" description="Helical" evidence="7">
    <location>
        <begin position="352"/>
        <end position="380"/>
    </location>
</feature>
<keyword evidence="5 7" id="KW-1133">Transmembrane helix</keyword>
<evidence type="ECO:0000256" key="1">
    <source>
        <dbReference type="ARBA" id="ARBA00004651"/>
    </source>
</evidence>
<evidence type="ECO:0000256" key="7">
    <source>
        <dbReference type="SAM" id="Phobius"/>
    </source>
</evidence>
<evidence type="ECO:0000313" key="10">
    <source>
        <dbReference type="Proteomes" id="UP001061302"/>
    </source>
</evidence>
<dbReference type="InterPro" id="IPR036259">
    <property type="entry name" value="MFS_trans_sf"/>
</dbReference>
<feature type="transmembrane region" description="Helical" evidence="7">
    <location>
        <begin position="258"/>
        <end position="282"/>
    </location>
</feature>
<evidence type="ECO:0000256" key="6">
    <source>
        <dbReference type="ARBA" id="ARBA00023136"/>
    </source>
</evidence>
<feature type="transmembrane region" description="Helical" evidence="7">
    <location>
        <begin position="181"/>
        <end position="201"/>
    </location>
</feature>
<keyword evidence="10" id="KW-1185">Reference proteome</keyword>